<evidence type="ECO:0000256" key="2">
    <source>
        <dbReference type="ARBA" id="ARBA00004474"/>
    </source>
</evidence>
<dbReference type="PANTHER" id="PTHR33078">
    <property type="entry name" value="PROTEIN YCF2-RELATED"/>
    <property type="match status" value="1"/>
</dbReference>
<dbReference type="GO" id="GO:0009536">
    <property type="term" value="C:plastid"/>
    <property type="evidence" value="ECO:0007669"/>
    <property type="project" value="UniProtKB-SubCell"/>
</dbReference>
<dbReference type="OrthoDB" id="1363898at2759"/>
<dbReference type="InterPro" id="IPR027417">
    <property type="entry name" value="P-loop_NTPase"/>
</dbReference>
<dbReference type="AlphaFoldDB" id="A0A2G2X2L7"/>
<comment type="function">
    <text evidence="1">Probable ATPase of unknown function. Its presence in a non-photosynthetic plant (Epifagus virginiana) and experiments in tobacco indicate that it has an essential function which is probably not related to photosynthesis.</text>
</comment>
<feature type="domain" description="ATPase AAA-type core" evidence="8">
    <location>
        <begin position="205"/>
        <end position="281"/>
    </location>
</feature>
<evidence type="ECO:0000256" key="7">
    <source>
        <dbReference type="SAM" id="MobiDB-lite"/>
    </source>
</evidence>
<comment type="caution">
    <text evidence="9">The sequence shown here is derived from an EMBL/GenBank/DDBJ whole genome shotgun (WGS) entry which is preliminary data.</text>
</comment>
<evidence type="ECO:0000313" key="9">
    <source>
        <dbReference type="EMBL" id="PHT51725.1"/>
    </source>
</evidence>
<dbReference type="Pfam" id="PF00004">
    <property type="entry name" value="AAA"/>
    <property type="match status" value="1"/>
</dbReference>
<reference evidence="9 10" key="1">
    <citation type="journal article" date="2017" name="Genome Biol.">
        <title>New reference genome sequences of hot pepper reveal the massive evolution of plant disease-resistance genes by retroduplication.</title>
        <authorList>
            <person name="Kim S."/>
            <person name="Park J."/>
            <person name="Yeom S.I."/>
            <person name="Kim Y.M."/>
            <person name="Seo E."/>
            <person name="Kim K.T."/>
            <person name="Kim M.S."/>
            <person name="Lee J.M."/>
            <person name="Cheong K."/>
            <person name="Shin H.S."/>
            <person name="Kim S.B."/>
            <person name="Han K."/>
            <person name="Lee J."/>
            <person name="Park M."/>
            <person name="Lee H.A."/>
            <person name="Lee H.Y."/>
            <person name="Lee Y."/>
            <person name="Oh S."/>
            <person name="Lee J.H."/>
            <person name="Choi E."/>
            <person name="Choi E."/>
            <person name="Lee S.E."/>
            <person name="Jeon J."/>
            <person name="Kim H."/>
            <person name="Choi G."/>
            <person name="Song H."/>
            <person name="Lee J."/>
            <person name="Lee S.C."/>
            <person name="Kwon J.K."/>
            <person name="Lee H.Y."/>
            <person name="Koo N."/>
            <person name="Hong Y."/>
            <person name="Kim R.W."/>
            <person name="Kang W.H."/>
            <person name="Huh J.H."/>
            <person name="Kang B.C."/>
            <person name="Yang T.J."/>
            <person name="Lee Y.H."/>
            <person name="Bennetzen J.L."/>
            <person name="Choi D."/>
        </authorList>
    </citation>
    <scope>NUCLEOTIDE SEQUENCE [LARGE SCALE GENOMIC DNA]</scope>
    <source>
        <strain evidence="10">cv. PBC81</strain>
    </source>
</reference>
<evidence type="ECO:0000259" key="8">
    <source>
        <dbReference type="Pfam" id="PF00004"/>
    </source>
</evidence>
<comment type="similarity">
    <text evidence="3">Belongs to the Ycf2 family.</text>
</comment>
<sequence length="290" mass="32986">MTLKPRARWFSQKCVEAQQLTRHLGVNHYFGVDRKSGTKSRQTLNTRYGLKIKKEGSKSASETMGDKLHRREGNNPDHQLRPLNSRSVINEERMQRQPGGLPRTATRERCWKVKEVGDLMIGDPVTEAPVNGGLNYNGPKYNKPKGFLLDEIDIDDSDDINDSDNLDASDDIDRDLDTELELLTRMNGLTVDMMTKIDRFYITLQFELAKAMSPCIIWIPNIHDLDVNESNDLSLGLLVNHLSRDCERCSTRNILVIASTHIPQKVDPALIAPNKLNTCIKLRRLLIPQQ</sequence>
<dbReference type="GO" id="GO:0016887">
    <property type="term" value="F:ATP hydrolysis activity"/>
    <property type="evidence" value="ECO:0007669"/>
    <property type="project" value="InterPro"/>
</dbReference>
<keyword evidence="10" id="KW-1185">Reference proteome</keyword>
<keyword evidence="4" id="KW-0934">Plastid</keyword>
<evidence type="ECO:0000313" key="10">
    <source>
        <dbReference type="Proteomes" id="UP000224567"/>
    </source>
</evidence>
<feature type="compositionally biased region" description="Basic and acidic residues" evidence="7">
    <location>
        <begin position="64"/>
        <end position="80"/>
    </location>
</feature>
<dbReference type="EMBL" id="MLFT02000003">
    <property type="protein sequence ID" value="PHT51725.1"/>
    <property type="molecule type" value="Genomic_DNA"/>
</dbReference>
<evidence type="ECO:0000256" key="1">
    <source>
        <dbReference type="ARBA" id="ARBA00002329"/>
    </source>
</evidence>
<evidence type="ECO:0000256" key="3">
    <source>
        <dbReference type="ARBA" id="ARBA00009361"/>
    </source>
</evidence>
<name>A0A2G2X2L7_CAPBA</name>
<dbReference type="STRING" id="33114.A0A2G2X2L7"/>
<feature type="region of interest" description="Disordered" evidence="7">
    <location>
        <begin position="52"/>
        <end position="82"/>
    </location>
</feature>
<organism evidence="9 10">
    <name type="scientific">Capsicum baccatum</name>
    <name type="common">Peruvian pepper</name>
    <dbReference type="NCBI Taxonomy" id="33114"/>
    <lineage>
        <taxon>Eukaryota</taxon>
        <taxon>Viridiplantae</taxon>
        <taxon>Streptophyta</taxon>
        <taxon>Embryophyta</taxon>
        <taxon>Tracheophyta</taxon>
        <taxon>Spermatophyta</taxon>
        <taxon>Magnoliopsida</taxon>
        <taxon>eudicotyledons</taxon>
        <taxon>Gunneridae</taxon>
        <taxon>Pentapetalae</taxon>
        <taxon>asterids</taxon>
        <taxon>lamiids</taxon>
        <taxon>Solanales</taxon>
        <taxon>Solanaceae</taxon>
        <taxon>Solanoideae</taxon>
        <taxon>Capsiceae</taxon>
        <taxon>Capsicum</taxon>
    </lineage>
</organism>
<accession>A0A2G2X2L7</accession>
<dbReference type="InterPro" id="IPR003959">
    <property type="entry name" value="ATPase_AAA_core"/>
</dbReference>
<evidence type="ECO:0000256" key="5">
    <source>
        <dbReference type="ARBA" id="ARBA00022741"/>
    </source>
</evidence>
<protein>
    <recommendedName>
        <fullName evidence="8">ATPase AAA-type core domain-containing protein</fullName>
    </recommendedName>
</protein>
<gene>
    <name evidence="9" type="ORF">CQW23_06187</name>
</gene>
<dbReference type="SUPFAM" id="SSF52540">
    <property type="entry name" value="P-loop containing nucleoside triphosphate hydrolases"/>
    <property type="match status" value="1"/>
</dbReference>
<comment type="subcellular location">
    <subcellularLocation>
        <location evidence="2">Plastid</location>
    </subcellularLocation>
</comment>
<evidence type="ECO:0000256" key="6">
    <source>
        <dbReference type="ARBA" id="ARBA00022840"/>
    </source>
</evidence>
<dbReference type="Gene3D" id="3.40.50.300">
    <property type="entry name" value="P-loop containing nucleotide triphosphate hydrolases"/>
    <property type="match status" value="1"/>
</dbReference>
<reference evidence="10" key="2">
    <citation type="journal article" date="2017" name="J. Anim. Genet.">
        <title>Multiple reference genome sequences of hot pepper reveal the massive evolution of plant disease resistance genes by retroduplication.</title>
        <authorList>
            <person name="Kim S."/>
            <person name="Park J."/>
            <person name="Yeom S.-I."/>
            <person name="Kim Y.-M."/>
            <person name="Seo E."/>
            <person name="Kim K.-T."/>
            <person name="Kim M.-S."/>
            <person name="Lee J.M."/>
            <person name="Cheong K."/>
            <person name="Shin H.-S."/>
            <person name="Kim S.-B."/>
            <person name="Han K."/>
            <person name="Lee J."/>
            <person name="Park M."/>
            <person name="Lee H.-A."/>
            <person name="Lee H.-Y."/>
            <person name="Lee Y."/>
            <person name="Oh S."/>
            <person name="Lee J.H."/>
            <person name="Choi E."/>
            <person name="Choi E."/>
            <person name="Lee S.E."/>
            <person name="Jeon J."/>
            <person name="Kim H."/>
            <person name="Choi G."/>
            <person name="Song H."/>
            <person name="Lee J."/>
            <person name="Lee S.-C."/>
            <person name="Kwon J.-K."/>
            <person name="Lee H.-Y."/>
            <person name="Koo N."/>
            <person name="Hong Y."/>
            <person name="Kim R.W."/>
            <person name="Kang W.-H."/>
            <person name="Huh J.H."/>
            <person name="Kang B.-C."/>
            <person name="Yang T.-J."/>
            <person name="Lee Y.-H."/>
            <person name="Bennetzen J.L."/>
            <person name="Choi D."/>
        </authorList>
    </citation>
    <scope>NUCLEOTIDE SEQUENCE [LARGE SCALE GENOMIC DNA]</scope>
    <source>
        <strain evidence="10">cv. PBC81</strain>
    </source>
</reference>
<dbReference type="GO" id="GO:0005524">
    <property type="term" value="F:ATP binding"/>
    <property type="evidence" value="ECO:0007669"/>
    <property type="project" value="UniProtKB-KW"/>
</dbReference>
<evidence type="ECO:0000256" key="4">
    <source>
        <dbReference type="ARBA" id="ARBA00022640"/>
    </source>
</evidence>
<proteinExistence type="inferred from homology"/>
<dbReference type="Proteomes" id="UP000224567">
    <property type="component" value="Unassembled WGS sequence"/>
</dbReference>
<keyword evidence="5" id="KW-0547">Nucleotide-binding</keyword>
<dbReference type="PANTHER" id="PTHR33078:SF100">
    <property type="entry name" value="PROTEIN YCF2"/>
    <property type="match status" value="1"/>
</dbReference>
<keyword evidence="6" id="KW-0067">ATP-binding</keyword>